<proteinExistence type="predicted"/>
<keyword evidence="2" id="KW-1185">Reference proteome</keyword>
<evidence type="ECO:0008006" key="3">
    <source>
        <dbReference type="Google" id="ProtNLM"/>
    </source>
</evidence>
<comment type="caution">
    <text evidence="1">The sequence shown here is derived from an EMBL/GenBank/DDBJ whole genome shotgun (WGS) entry which is preliminary data.</text>
</comment>
<evidence type="ECO:0000313" key="2">
    <source>
        <dbReference type="Proteomes" id="UP001160519"/>
    </source>
</evidence>
<dbReference type="EMBL" id="JAQSDF010000003">
    <property type="protein sequence ID" value="MDI1229900.1"/>
    <property type="molecule type" value="Genomic_DNA"/>
</dbReference>
<accession>A0AA43TNP7</accession>
<gene>
    <name evidence="1" type="ORF">PSU93_01975</name>
</gene>
<reference evidence="1" key="1">
    <citation type="submission" date="2023-01" db="EMBL/GenBank/DDBJ databases">
        <title>Biogeochemical cycle of methane in antarctic sediments.</title>
        <authorList>
            <person name="Roldan D.M."/>
            <person name="Menes R.J."/>
        </authorList>
    </citation>
    <scope>NUCLEOTIDE SEQUENCE [LARGE SCALE GENOMIC DNA]</scope>
    <source>
        <strain evidence="1">K-2018 MAG008</strain>
    </source>
</reference>
<dbReference type="AlphaFoldDB" id="A0AA43TNP7"/>
<protein>
    <recommendedName>
        <fullName evidence="3">Peptidase M41 domain-containing protein</fullName>
    </recommendedName>
</protein>
<sequence length="226" mass="25474">MNRNHIFNKALNLTHQEINRKVAIHEAGHAAAIYLGNKQKKLPPIFFQIFITSVNDDFQSSRFSSKSDTKYIANIDGGRLIHTLPSSIEETTDGFSLAQKIAYQCAFEADMINILAGPLAEAKYIAQRDRELINSGLIQLNDLHYFGGTSDLEKVREYLECFIANKVLREQKITALFLAAFSFVNERSNWRAITALADYIVSEDKSVIECNEIIDVLETANNKPTV</sequence>
<organism evidence="1 2">
    <name type="scientific">Candidatus Methylobacter titanis</name>
    <dbReference type="NCBI Taxonomy" id="3053457"/>
    <lineage>
        <taxon>Bacteria</taxon>
        <taxon>Pseudomonadati</taxon>
        <taxon>Pseudomonadota</taxon>
        <taxon>Gammaproteobacteria</taxon>
        <taxon>Methylococcales</taxon>
        <taxon>Methylococcaceae</taxon>
        <taxon>Methylobacter</taxon>
    </lineage>
</organism>
<dbReference type="Proteomes" id="UP001160519">
    <property type="component" value="Unassembled WGS sequence"/>
</dbReference>
<name>A0AA43TNP7_9GAMM</name>
<evidence type="ECO:0000313" key="1">
    <source>
        <dbReference type="EMBL" id="MDI1229900.1"/>
    </source>
</evidence>